<keyword evidence="3 8" id="KW-1134">Transmembrane beta strand</keyword>
<reference evidence="13 14" key="1">
    <citation type="submission" date="2020-10" db="EMBL/GenBank/DDBJ databases">
        <title>Connecting structure to function with the recovery of over 1000 high-quality activated sludge metagenome-assembled genomes encoding full-length rRNA genes using long-read sequencing.</title>
        <authorList>
            <person name="Singleton C.M."/>
            <person name="Petriglieri F."/>
            <person name="Kristensen J.M."/>
            <person name="Kirkegaard R.H."/>
            <person name="Michaelsen T.Y."/>
            <person name="Andersen M.H."/>
            <person name="Karst S.M."/>
            <person name="Dueholm M.S."/>
            <person name="Nielsen P.H."/>
            <person name="Albertsen M."/>
        </authorList>
    </citation>
    <scope>NUCLEOTIDE SEQUENCE [LARGE SCALE GENOMIC DNA]</scope>
    <source>
        <strain evidence="13">Ribe_18-Q3-R11-54_MAXAC.273</strain>
    </source>
</reference>
<dbReference type="InterPro" id="IPR012910">
    <property type="entry name" value="Plug_dom"/>
</dbReference>
<sequence>MDRLFLFIKKLAFSLVLMVACSLTLTGQRTIHGKVTDPSDGQGLIGANVVVKGGTVGTVTDFDGSYSLVVPAGFDVLSYSYTGYTTIEVKLTNSDEVNVALGQGKLLEEVVLIGYGTVKRQDATGSIQSVSSKDFNRGAITGAQELLSGKIPGVVITNDGGPGGGATIRVRGESSLSASNDPLIVIDGVPIDNGGVDGGRNPLNVINPNDIETFTVLKDASATAIYGNRASAGVILITTKKGKVDSKMKVGYSGNVSVGNYDQLVDVLTGDEYRALAKVVADSAKIRPLLDTFNTNWQKEIYQTALGHDHNLYLSGGFAQVPYRISFGYTDKQGILKTDEFNRITAGLNLNPGFLDNTLQFDFHFKSMFTKNQFADRGAIGNALNFDPTHAVRDPASPYRQFTTWRLNNSVAPNSISPTNPVALLELKDDHSNENRIITNVATDYRIPFLPALRANLNLAYDYSHGEGVVDIDTSAAFAYDATYGGGQHNTYSQTKKNTLLEFYLNYKTNFNKHSIDLLGGYSWQHFAVDSKFKNSDVAGTPIRTTQDSLNPAEYFLLSFYGRANYSFNDRFLFTFTVRQDGTSRFAKDNRWGLFPAAAVAVKLIDNENNKFNNLKIRLGWGITGQQDIGDYYAYLARYQFGNESAEYQFGDQFYQTYRPNGYDARIKWEETETYNAGLDFSIIRERLSGSLDVYKRYTSDLLNTIPVPAGTNLTNFVTTNVGNMENQGVELGLFATPVRSGKFLWEISANVAYNKNKITKLRATDDPTYQGVLTGGIAGGVGSNIQIYTVGYAPKSFYVYQQVYDEQGNIMEGVFVDRNNDGIINEKDKYRLHKPAADYTLGFSNRFEIGKFDLSLAGRASIGNYVYNNVQTDRGYLGRLWLSTGGQSLWNVTQSAVDLNVVSQSSLTFSDYFVKKADYLKIDHITVGYNFDHLIGDYLRLSLTMQNVLTVTAYDGLDPEIYSGIDNTIYPRPRTFVFGVNVEF</sequence>
<dbReference type="Gene3D" id="2.170.130.10">
    <property type="entry name" value="TonB-dependent receptor, plug domain"/>
    <property type="match status" value="1"/>
</dbReference>
<evidence type="ECO:0000256" key="1">
    <source>
        <dbReference type="ARBA" id="ARBA00004571"/>
    </source>
</evidence>
<evidence type="ECO:0000256" key="10">
    <source>
        <dbReference type="SAM" id="SignalP"/>
    </source>
</evidence>
<feature type="signal peptide" evidence="10">
    <location>
        <begin position="1"/>
        <end position="19"/>
    </location>
</feature>
<feature type="domain" description="TonB-dependent receptor plug" evidence="12">
    <location>
        <begin position="120"/>
        <end position="234"/>
    </location>
</feature>
<feature type="chain" id="PRO_5038432730" evidence="10">
    <location>
        <begin position="20"/>
        <end position="985"/>
    </location>
</feature>
<keyword evidence="5 9" id="KW-0798">TonB box</keyword>
<evidence type="ECO:0000256" key="3">
    <source>
        <dbReference type="ARBA" id="ARBA00022452"/>
    </source>
</evidence>
<dbReference type="InterPro" id="IPR037066">
    <property type="entry name" value="Plug_dom_sf"/>
</dbReference>
<proteinExistence type="inferred from homology"/>
<dbReference type="InterPro" id="IPR036942">
    <property type="entry name" value="Beta-barrel_TonB_sf"/>
</dbReference>
<dbReference type="PROSITE" id="PS52016">
    <property type="entry name" value="TONB_DEPENDENT_REC_3"/>
    <property type="match status" value="1"/>
</dbReference>
<comment type="caution">
    <text evidence="13">The sequence shown here is derived from an EMBL/GenBank/DDBJ whole genome shotgun (WGS) entry which is preliminary data.</text>
</comment>
<dbReference type="Pfam" id="PF07715">
    <property type="entry name" value="Plug"/>
    <property type="match status" value="1"/>
</dbReference>
<dbReference type="EMBL" id="JADKGY010000001">
    <property type="protein sequence ID" value="MBK9981937.1"/>
    <property type="molecule type" value="Genomic_DNA"/>
</dbReference>
<name>A0A9D7SU71_9BACT</name>
<gene>
    <name evidence="13" type="ORF">IPP15_05845</name>
</gene>
<evidence type="ECO:0000313" key="14">
    <source>
        <dbReference type="Proteomes" id="UP000808337"/>
    </source>
</evidence>
<evidence type="ECO:0000259" key="12">
    <source>
        <dbReference type="Pfam" id="PF07715"/>
    </source>
</evidence>
<accession>A0A9D7SU71</accession>
<evidence type="ECO:0000259" key="11">
    <source>
        <dbReference type="Pfam" id="PF00593"/>
    </source>
</evidence>
<dbReference type="Pfam" id="PF13715">
    <property type="entry name" value="CarbopepD_reg_2"/>
    <property type="match status" value="1"/>
</dbReference>
<evidence type="ECO:0000313" key="13">
    <source>
        <dbReference type="EMBL" id="MBK9981937.1"/>
    </source>
</evidence>
<dbReference type="SUPFAM" id="SSF49464">
    <property type="entry name" value="Carboxypeptidase regulatory domain-like"/>
    <property type="match status" value="1"/>
</dbReference>
<evidence type="ECO:0000256" key="5">
    <source>
        <dbReference type="ARBA" id="ARBA00023077"/>
    </source>
</evidence>
<dbReference type="Gene3D" id="2.60.40.1120">
    <property type="entry name" value="Carboxypeptidase-like, regulatory domain"/>
    <property type="match status" value="1"/>
</dbReference>
<dbReference type="GO" id="GO:0009279">
    <property type="term" value="C:cell outer membrane"/>
    <property type="evidence" value="ECO:0007669"/>
    <property type="project" value="UniProtKB-SubCell"/>
</dbReference>
<evidence type="ECO:0000256" key="7">
    <source>
        <dbReference type="ARBA" id="ARBA00023237"/>
    </source>
</evidence>
<feature type="domain" description="TonB-dependent receptor-like beta-barrel" evidence="11">
    <location>
        <begin position="397"/>
        <end position="948"/>
    </location>
</feature>
<protein>
    <submittedName>
        <fullName evidence="13">SusC/RagA family TonB-linked outer membrane protein</fullName>
    </submittedName>
</protein>
<keyword evidence="2 8" id="KW-0813">Transport</keyword>
<dbReference type="NCBIfam" id="TIGR04056">
    <property type="entry name" value="OMP_RagA_SusC"/>
    <property type="match status" value="1"/>
</dbReference>
<evidence type="ECO:0000256" key="9">
    <source>
        <dbReference type="RuleBase" id="RU003357"/>
    </source>
</evidence>
<dbReference type="Proteomes" id="UP000808337">
    <property type="component" value="Unassembled WGS sequence"/>
</dbReference>
<keyword evidence="4 8" id="KW-0812">Transmembrane</keyword>
<dbReference type="InterPro" id="IPR008969">
    <property type="entry name" value="CarboxyPept-like_regulatory"/>
</dbReference>
<evidence type="ECO:0000256" key="6">
    <source>
        <dbReference type="ARBA" id="ARBA00023136"/>
    </source>
</evidence>
<comment type="similarity">
    <text evidence="8 9">Belongs to the TonB-dependent receptor family.</text>
</comment>
<keyword evidence="7 8" id="KW-0998">Cell outer membrane</keyword>
<evidence type="ECO:0000256" key="4">
    <source>
        <dbReference type="ARBA" id="ARBA00022692"/>
    </source>
</evidence>
<comment type="subcellular location">
    <subcellularLocation>
        <location evidence="1 8">Cell outer membrane</location>
        <topology evidence="1 8">Multi-pass membrane protein</topology>
    </subcellularLocation>
</comment>
<evidence type="ECO:0000256" key="2">
    <source>
        <dbReference type="ARBA" id="ARBA00022448"/>
    </source>
</evidence>
<dbReference type="InterPro" id="IPR000531">
    <property type="entry name" value="Beta-barrel_TonB"/>
</dbReference>
<evidence type="ECO:0000256" key="8">
    <source>
        <dbReference type="PROSITE-ProRule" id="PRU01360"/>
    </source>
</evidence>
<dbReference type="Gene3D" id="2.40.170.20">
    <property type="entry name" value="TonB-dependent receptor, beta-barrel domain"/>
    <property type="match status" value="1"/>
</dbReference>
<dbReference type="Pfam" id="PF00593">
    <property type="entry name" value="TonB_dep_Rec_b-barrel"/>
    <property type="match status" value="1"/>
</dbReference>
<dbReference type="SUPFAM" id="SSF56935">
    <property type="entry name" value="Porins"/>
    <property type="match status" value="1"/>
</dbReference>
<keyword evidence="10" id="KW-0732">Signal</keyword>
<dbReference type="PROSITE" id="PS51257">
    <property type="entry name" value="PROKAR_LIPOPROTEIN"/>
    <property type="match status" value="1"/>
</dbReference>
<dbReference type="InterPro" id="IPR023996">
    <property type="entry name" value="TonB-dep_OMP_SusC/RagA"/>
</dbReference>
<dbReference type="InterPro" id="IPR039426">
    <property type="entry name" value="TonB-dep_rcpt-like"/>
</dbReference>
<dbReference type="InterPro" id="IPR023997">
    <property type="entry name" value="TonB-dep_OMP_SusC/RagA_CS"/>
</dbReference>
<keyword evidence="6 8" id="KW-0472">Membrane</keyword>
<dbReference type="NCBIfam" id="TIGR04057">
    <property type="entry name" value="SusC_RagA_signa"/>
    <property type="match status" value="1"/>
</dbReference>
<organism evidence="13 14">
    <name type="scientific">Candidatus Opimibacter skivensis</name>
    <dbReference type="NCBI Taxonomy" id="2982028"/>
    <lineage>
        <taxon>Bacteria</taxon>
        <taxon>Pseudomonadati</taxon>
        <taxon>Bacteroidota</taxon>
        <taxon>Saprospiria</taxon>
        <taxon>Saprospirales</taxon>
        <taxon>Saprospiraceae</taxon>
        <taxon>Candidatus Opimibacter</taxon>
    </lineage>
</organism>
<dbReference type="AlphaFoldDB" id="A0A9D7SU71"/>